<keyword evidence="2" id="KW-1003">Cell membrane</keyword>
<keyword evidence="4 9" id="KW-0479">Metal-binding</keyword>
<dbReference type="EMBL" id="JAADJT010000008">
    <property type="protein sequence ID" value="NGZ86337.1"/>
    <property type="molecule type" value="Genomic_DNA"/>
</dbReference>
<evidence type="ECO:0000256" key="5">
    <source>
        <dbReference type="ARBA" id="ARBA00022729"/>
    </source>
</evidence>
<evidence type="ECO:0000256" key="8">
    <source>
        <dbReference type="ARBA" id="ARBA00023136"/>
    </source>
</evidence>
<keyword evidence="5 10" id="KW-0732">Signal</keyword>
<comment type="caution">
    <text evidence="12">The sequence shown here is derived from an EMBL/GenBank/DDBJ whole genome shotgun (WGS) entry which is preliminary data.</text>
</comment>
<dbReference type="InterPro" id="IPR014353">
    <property type="entry name" value="Membr-bd_ADH_cyt_c"/>
</dbReference>
<evidence type="ECO:0000259" key="11">
    <source>
        <dbReference type="PROSITE" id="PS51007"/>
    </source>
</evidence>
<protein>
    <submittedName>
        <fullName evidence="12">C-type cytochrome</fullName>
    </submittedName>
</protein>
<evidence type="ECO:0000313" key="13">
    <source>
        <dbReference type="Proteomes" id="UP000666369"/>
    </source>
</evidence>
<feature type="chain" id="PRO_5045066859" evidence="10">
    <location>
        <begin position="28"/>
        <end position="422"/>
    </location>
</feature>
<dbReference type="InterPro" id="IPR009056">
    <property type="entry name" value="Cyt_c-like_dom"/>
</dbReference>
<evidence type="ECO:0000256" key="10">
    <source>
        <dbReference type="SAM" id="SignalP"/>
    </source>
</evidence>
<name>A0ABX0FNX2_9BURK</name>
<dbReference type="Gene3D" id="1.10.760.10">
    <property type="entry name" value="Cytochrome c-like domain"/>
    <property type="match status" value="3"/>
</dbReference>
<dbReference type="PROSITE" id="PS51007">
    <property type="entry name" value="CYTC"/>
    <property type="match status" value="3"/>
</dbReference>
<evidence type="ECO:0000313" key="12">
    <source>
        <dbReference type="EMBL" id="NGZ86337.1"/>
    </source>
</evidence>
<accession>A0ABX0FNX2</accession>
<dbReference type="InterPro" id="IPR036909">
    <property type="entry name" value="Cyt_c-like_dom_sf"/>
</dbReference>
<keyword evidence="3 9" id="KW-0349">Heme</keyword>
<reference evidence="12 13" key="1">
    <citation type="submission" date="2020-01" db="EMBL/GenBank/DDBJ databases">
        <authorList>
            <person name="Lee S.D."/>
        </authorList>
    </citation>
    <scope>NUCLEOTIDE SEQUENCE [LARGE SCALE GENOMIC DNA]</scope>
    <source>
        <strain evidence="12 13">SAP-35</strain>
    </source>
</reference>
<dbReference type="PIRSF" id="PIRSF000018">
    <property type="entry name" value="Mb_ADH_cyt_c"/>
    <property type="match status" value="1"/>
</dbReference>
<dbReference type="Pfam" id="PF13442">
    <property type="entry name" value="Cytochrome_CBB3"/>
    <property type="match status" value="1"/>
</dbReference>
<evidence type="ECO:0000256" key="4">
    <source>
        <dbReference type="ARBA" id="ARBA00022723"/>
    </source>
</evidence>
<keyword evidence="13" id="KW-1185">Reference proteome</keyword>
<dbReference type="Proteomes" id="UP000666369">
    <property type="component" value="Unassembled WGS sequence"/>
</dbReference>
<sequence length="422" mass="45581">MNRIPKMIRRLCVAALLSCCWMPSAHAADAAGALIERGAYLARVGDCVACHTAPKGKPYAGGLAMSTPVGAVYSTNITPDPRTGIGTWTLRDFERALRHGVSRDGHNLYPAMPYPSYAKVRDEDVAALYAYFMRAVPAVKQANRESDIRWPLNMRWPLKLWNLAFLDQEVFRDNAAQSATWNRGAYLTQGLGHCGACHTSRGAAFQEKALDERGDQYLQGAALEGWYASSLGGDRRAGLGRWNEQDLRSFLRTGANRHATAFGSMTDVINNSTQHLTDADTQAIAHYLKSLPTPDGAGLFAAVPVATSAQALSGARVYGKYCLQCHGADGRGVPPLLAPLALNPNLAAPRTASLINVTLNGTRELVIGGLPAPYPMPAFGKVLSDAEVADVVTYLRGQWGQGADPMSVSADEVRKLRKTTRR</sequence>
<dbReference type="PANTHER" id="PTHR35008">
    <property type="entry name" value="BLL4482 PROTEIN-RELATED"/>
    <property type="match status" value="1"/>
</dbReference>
<proteinExistence type="predicted"/>
<evidence type="ECO:0000256" key="3">
    <source>
        <dbReference type="ARBA" id="ARBA00022617"/>
    </source>
</evidence>
<evidence type="ECO:0000256" key="2">
    <source>
        <dbReference type="ARBA" id="ARBA00022475"/>
    </source>
</evidence>
<dbReference type="PANTHER" id="PTHR35008:SF8">
    <property type="entry name" value="ALCOHOL DEHYDROGENASE CYTOCHROME C SUBUNIT"/>
    <property type="match status" value="1"/>
</dbReference>
<keyword evidence="7 9" id="KW-0408">Iron</keyword>
<evidence type="ECO:0000256" key="9">
    <source>
        <dbReference type="PROSITE-ProRule" id="PRU00433"/>
    </source>
</evidence>
<comment type="subcellular location">
    <subcellularLocation>
        <location evidence="1">Cell membrane</location>
    </subcellularLocation>
</comment>
<dbReference type="InterPro" id="IPR051459">
    <property type="entry name" value="Cytochrome_c-type_DH"/>
</dbReference>
<feature type="domain" description="Cytochrome c" evidence="11">
    <location>
        <begin position="33"/>
        <end position="136"/>
    </location>
</feature>
<dbReference type="Pfam" id="PF00034">
    <property type="entry name" value="Cytochrom_C"/>
    <property type="match status" value="1"/>
</dbReference>
<evidence type="ECO:0000256" key="1">
    <source>
        <dbReference type="ARBA" id="ARBA00004236"/>
    </source>
</evidence>
<keyword evidence="8" id="KW-0472">Membrane</keyword>
<evidence type="ECO:0000256" key="6">
    <source>
        <dbReference type="ARBA" id="ARBA00022737"/>
    </source>
</evidence>
<feature type="domain" description="Cytochrome c" evidence="11">
    <location>
        <begin position="309"/>
        <end position="399"/>
    </location>
</feature>
<feature type="signal peptide" evidence="10">
    <location>
        <begin position="1"/>
        <end position="27"/>
    </location>
</feature>
<gene>
    <name evidence="12" type="ORF">GW587_19010</name>
</gene>
<dbReference type="SUPFAM" id="SSF46626">
    <property type="entry name" value="Cytochrome c"/>
    <property type="match status" value="3"/>
</dbReference>
<feature type="domain" description="Cytochrome c" evidence="11">
    <location>
        <begin position="179"/>
        <end position="292"/>
    </location>
</feature>
<evidence type="ECO:0000256" key="7">
    <source>
        <dbReference type="ARBA" id="ARBA00023004"/>
    </source>
</evidence>
<organism evidence="12 13">
    <name type="scientific">Duganella aceris</name>
    <dbReference type="NCBI Taxonomy" id="2703883"/>
    <lineage>
        <taxon>Bacteria</taxon>
        <taxon>Pseudomonadati</taxon>
        <taxon>Pseudomonadota</taxon>
        <taxon>Betaproteobacteria</taxon>
        <taxon>Burkholderiales</taxon>
        <taxon>Oxalobacteraceae</taxon>
        <taxon>Telluria group</taxon>
        <taxon>Duganella</taxon>
    </lineage>
</organism>
<reference evidence="13" key="2">
    <citation type="submission" date="2023-07" db="EMBL/GenBank/DDBJ databases">
        <title>Duganella aceri sp. nov., isolated from tree sap.</title>
        <authorList>
            <person name="Kim I.S."/>
        </authorList>
    </citation>
    <scope>NUCLEOTIDE SEQUENCE [LARGE SCALE GENOMIC DNA]</scope>
    <source>
        <strain evidence="13">SAP-35</strain>
    </source>
</reference>
<keyword evidence="6" id="KW-0677">Repeat</keyword>